<gene>
    <name evidence="12" type="ORF">G3M99_05350</name>
</gene>
<dbReference type="GO" id="GO:0005737">
    <property type="term" value="C:cytoplasm"/>
    <property type="evidence" value="ECO:0007669"/>
    <property type="project" value="TreeGrafter"/>
</dbReference>
<evidence type="ECO:0000256" key="4">
    <source>
        <dbReference type="ARBA" id="ARBA00012640"/>
    </source>
</evidence>
<organism evidence="12 13">
    <name type="scientific">Clostridium senegalense</name>
    <dbReference type="NCBI Taxonomy" id="1465809"/>
    <lineage>
        <taxon>Bacteria</taxon>
        <taxon>Bacillati</taxon>
        <taxon>Bacillota</taxon>
        <taxon>Clostridia</taxon>
        <taxon>Eubacteriales</taxon>
        <taxon>Clostridiaceae</taxon>
        <taxon>Clostridium</taxon>
    </lineage>
</organism>
<evidence type="ECO:0000313" key="12">
    <source>
        <dbReference type="EMBL" id="NEU04297.1"/>
    </source>
</evidence>
<name>A0A6M0H1B0_9CLOT</name>
<comment type="pathway">
    <text evidence="2">Amino-acid biosynthesis; L-serine biosynthesis; L-serine from 3-phospho-D-glycerate: step 3/3.</text>
</comment>
<dbReference type="EMBL" id="JAAGPU010000006">
    <property type="protein sequence ID" value="NEU04297.1"/>
    <property type="molecule type" value="Genomic_DNA"/>
</dbReference>
<accession>A0A6M0H1B0</accession>
<protein>
    <recommendedName>
        <fullName evidence="4">phosphoserine phosphatase</fullName>
        <ecNumber evidence="4">3.1.3.3</ecNumber>
    </recommendedName>
</protein>
<reference evidence="12 13" key="1">
    <citation type="submission" date="2020-02" db="EMBL/GenBank/DDBJ databases">
        <title>Genome assembly of a novel Clostridium senegalense strain.</title>
        <authorList>
            <person name="Gupta T.B."/>
            <person name="Jauregui R."/>
            <person name="Maclean P."/>
            <person name="Nawarathana A."/>
            <person name="Brightwell G."/>
        </authorList>
    </citation>
    <scope>NUCLEOTIDE SEQUENCE [LARGE SCALE GENOMIC DNA]</scope>
    <source>
        <strain evidence="12 13">AGRFS4</strain>
    </source>
</reference>
<keyword evidence="7 12" id="KW-0378">Hydrolase</keyword>
<dbReference type="PANTHER" id="PTHR43344">
    <property type="entry name" value="PHOSPHOSERINE PHOSPHATASE"/>
    <property type="match status" value="1"/>
</dbReference>
<evidence type="ECO:0000256" key="3">
    <source>
        <dbReference type="ARBA" id="ARBA00009184"/>
    </source>
</evidence>
<comment type="cofactor">
    <cofactor evidence="1">
        <name>Mg(2+)</name>
        <dbReference type="ChEBI" id="CHEBI:18420"/>
    </cofactor>
</comment>
<dbReference type="InterPro" id="IPR023214">
    <property type="entry name" value="HAD_sf"/>
</dbReference>
<evidence type="ECO:0000256" key="9">
    <source>
        <dbReference type="ARBA" id="ARBA00023299"/>
    </source>
</evidence>
<evidence type="ECO:0000256" key="1">
    <source>
        <dbReference type="ARBA" id="ARBA00001946"/>
    </source>
</evidence>
<comment type="catalytic activity">
    <reaction evidence="11">
        <text>O-phospho-D-serine + H2O = D-serine + phosphate</text>
        <dbReference type="Rhea" id="RHEA:24873"/>
        <dbReference type="ChEBI" id="CHEBI:15377"/>
        <dbReference type="ChEBI" id="CHEBI:35247"/>
        <dbReference type="ChEBI" id="CHEBI:43474"/>
        <dbReference type="ChEBI" id="CHEBI:58680"/>
        <dbReference type="EC" id="3.1.3.3"/>
    </reaction>
</comment>
<dbReference type="Gene3D" id="1.20.1440.320">
    <property type="match status" value="1"/>
</dbReference>
<comment type="catalytic activity">
    <reaction evidence="10">
        <text>O-phospho-L-serine + H2O = L-serine + phosphate</text>
        <dbReference type="Rhea" id="RHEA:21208"/>
        <dbReference type="ChEBI" id="CHEBI:15377"/>
        <dbReference type="ChEBI" id="CHEBI:33384"/>
        <dbReference type="ChEBI" id="CHEBI:43474"/>
        <dbReference type="ChEBI" id="CHEBI:57524"/>
        <dbReference type="EC" id="3.1.3.3"/>
    </reaction>
</comment>
<evidence type="ECO:0000256" key="7">
    <source>
        <dbReference type="ARBA" id="ARBA00022801"/>
    </source>
</evidence>
<dbReference type="EC" id="3.1.3.3" evidence="4"/>
<sequence length="427" mass="48162">MVTCLTVGTLVGCGKNQNTETQENKNVASDVKKDEVKLQKLNWSENNFNALNKLIEENGVKGKNYDANKKPYIVVDWDNTSIYNDVEEALLIYQLENLEFKMSPEELSKVLRKDIPKDNFNEKCNNKDGQPVNIDLIAEDIDSDYKFIYENYKGMKGDKTLEDMKKTSEYKDFIAKTRYLYDSIGKTFSADISYPWVTYLFAGMNENEVKELAEKGIDNALNEKIGVKSLTSPEELPGKAGVVSVSYNSGLRTLEEQQNLYNTLMENGIDVYVCSASFVDIVKTFASNPKYKYNVPEQNIMAMELQRKDNVIVPEFKEGYDQTQGAGKTKTIKRFLASEKGYGPILVAGDSAGDVAMLKDFEDTKIGLIINRLKDGEIGELSKLASDSIGKDDVKYLLQGRDENTGTFRPSEKSIMFEQTEEGLLHK</sequence>
<dbReference type="GO" id="GO:0036424">
    <property type="term" value="F:L-phosphoserine phosphatase activity"/>
    <property type="evidence" value="ECO:0007669"/>
    <property type="project" value="TreeGrafter"/>
</dbReference>
<evidence type="ECO:0000256" key="10">
    <source>
        <dbReference type="ARBA" id="ARBA00048138"/>
    </source>
</evidence>
<comment type="similarity">
    <text evidence="3">Belongs to the HAD-like hydrolase superfamily. SerB family.</text>
</comment>
<keyword evidence="13" id="KW-1185">Reference proteome</keyword>
<evidence type="ECO:0000256" key="5">
    <source>
        <dbReference type="ARBA" id="ARBA00022605"/>
    </source>
</evidence>
<dbReference type="GO" id="GO:0006564">
    <property type="term" value="P:L-serine biosynthetic process"/>
    <property type="evidence" value="ECO:0007669"/>
    <property type="project" value="UniProtKB-KW"/>
</dbReference>
<dbReference type="GO" id="GO:0000287">
    <property type="term" value="F:magnesium ion binding"/>
    <property type="evidence" value="ECO:0007669"/>
    <property type="project" value="TreeGrafter"/>
</dbReference>
<keyword evidence="8" id="KW-0460">Magnesium</keyword>
<dbReference type="InterPro" id="IPR036412">
    <property type="entry name" value="HAD-like_sf"/>
</dbReference>
<dbReference type="InterPro" id="IPR050582">
    <property type="entry name" value="HAD-like_SerB"/>
</dbReference>
<dbReference type="Gene3D" id="3.40.50.1000">
    <property type="entry name" value="HAD superfamily/HAD-like"/>
    <property type="match status" value="1"/>
</dbReference>
<evidence type="ECO:0000256" key="6">
    <source>
        <dbReference type="ARBA" id="ARBA00022723"/>
    </source>
</evidence>
<keyword evidence="5" id="KW-0028">Amino-acid biosynthesis</keyword>
<evidence type="ECO:0000256" key="11">
    <source>
        <dbReference type="ARBA" id="ARBA00048523"/>
    </source>
</evidence>
<comment type="caution">
    <text evidence="12">The sequence shown here is derived from an EMBL/GenBank/DDBJ whole genome shotgun (WGS) entry which is preliminary data.</text>
</comment>
<dbReference type="AlphaFoldDB" id="A0A6M0H1B0"/>
<dbReference type="PANTHER" id="PTHR43344:SF2">
    <property type="entry name" value="PHOSPHOSERINE PHOSPHATASE"/>
    <property type="match status" value="1"/>
</dbReference>
<dbReference type="SUPFAM" id="SSF56784">
    <property type="entry name" value="HAD-like"/>
    <property type="match status" value="1"/>
</dbReference>
<evidence type="ECO:0000256" key="8">
    <source>
        <dbReference type="ARBA" id="ARBA00022842"/>
    </source>
</evidence>
<dbReference type="Proteomes" id="UP000481872">
    <property type="component" value="Unassembled WGS sequence"/>
</dbReference>
<keyword evidence="6" id="KW-0479">Metal-binding</keyword>
<evidence type="ECO:0000313" key="13">
    <source>
        <dbReference type="Proteomes" id="UP000481872"/>
    </source>
</evidence>
<keyword evidence="9" id="KW-0718">Serine biosynthesis</keyword>
<evidence type="ECO:0000256" key="2">
    <source>
        <dbReference type="ARBA" id="ARBA00005135"/>
    </source>
</evidence>
<proteinExistence type="inferred from homology"/>